<reference evidence="2 3" key="1">
    <citation type="submission" date="2019-05" db="EMBL/GenBank/DDBJ databases">
        <title>Chryseobacterium sp. isolated from King George Island, maritime Antarctica.</title>
        <authorList>
            <person name="Peng X."/>
        </authorList>
    </citation>
    <scope>NUCLEOTIDE SEQUENCE [LARGE SCALE GENOMIC DNA]</scope>
    <source>
        <strain evidence="2 3">7-3A</strain>
    </source>
</reference>
<evidence type="ECO:0000313" key="3">
    <source>
        <dbReference type="Proteomes" id="UP000594195"/>
    </source>
</evidence>
<dbReference type="KEGG" id="kfa:Q73A0000_02050"/>
<evidence type="ECO:0000313" key="2">
    <source>
        <dbReference type="EMBL" id="QOW09223.1"/>
    </source>
</evidence>
<feature type="signal peptide" evidence="1">
    <location>
        <begin position="1"/>
        <end position="20"/>
    </location>
</feature>
<dbReference type="AlphaFoldDB" id="A0A7M2Y781"/>
<evidence type="ECO:0000256" key="1">
    <source>
        <dbReference type="SAM" id="SignalP"/>
    </source>
</evidence>
<protein>
    <recommendedName>
        <fullName evidence="4">VCBS repeat-containing protein</fullName>
    </recommendedName>
</protein>
<keyword evidence="3" id="KW-1185">Reference proteome</keyword>
<gene>
    <name evidence="2" type="ORF">Q73A0000_02050</name>
</gene>
<accession>A0A7M2Y781</accession>
<proteinExistence type="predicted"/>
<evidence type="ECO:0008006" key="4">
    <source>
        <dbReference type="Google" id="ProtNLM"/>
    </source>
</evidence>
<name>A0A7M2Y781_9FLAO</name>
<dbReference type="Proteomes" id="UP000594195">
    <property type="component" value="Chromosome"/>
</dbReference>
<organism evidence="2 3">
    <name type="scientific">Kaistella flava</name>
    <name type="common">ex Peng et al. 2021</name>
    <dbReference type="NCBI Taxonomy" id="2038776"/>
    <lineage>
        <taxon>Bacteria</taxon>
        <taxon>Pseudomonadati</taxon>
        <taxon>Bacteroidota</taxon>
        <taxon>Flavobacteriia</taxon>
        <taxon>Flavobacteriales</taxon>
        <taxon>Weeksellaceae</taxon>
        <taxon>Chryseobacterium group</taxon>
        <taxon>Kaistella</taxon>
    </lineage>
</organism>
<dbReference type="PROSITE" id="PS51257">
    <property type="entry name" value="PROKAR_LIPOPROTEIN"/>
    <property type="match status" value="1"/>
</dbReference>
<keyword evidence="1" id="KW-0732">Signal</keyword>
<sequence length="278" mass="31550">MKIKLLTVSFFIMLANTAISCDKGNKPEMKQQAITAEESSTSEKPAPIITANFPKEVSILLPTQYRKKSTGYPQNVKDKNWFELYKEEKTGKWLIGKADLKISYGRDECVGEDVMIIKSKHEDVVLFFTGFDGLNLNPETILEDKPLFPEHNISFKFKGQEYLLSPMGSVVDDEGHILPANLVREQTQQELADSQITDYTLSFSVGNETFNLATINKIEFSTPKIIWLGDLNGDDLPDMILDLSSFYETQRLFFFLSDPNDKKQPLKKVADLEVINDC</sequence>
<feature type="chain" id="PRO_5032956701" description="VCBS repeat-containing protein" evidence="1">
    <location>
        <begin position="21"/>
        <end position="278"/>
    </location>
</feature>
<dbReference type="EMBL" id="CP040442">
    <property type="protein sequence ID" value="QOW09223.1"/>
    <property type="molecule type" value="Genomic_DNA"/>
</dbReference>
<dbReference type="RefSeq" id="WP_193812437.1">
    <property type="nucleotide sequence ID" value="NZ_CP040442.1"/>
</dbReference>